<dbReference type="GO" id="GO:0016787">
    <property type="term" value="F:hydrolase activity"/>
    <property type="evidence" value="ECO:0007669"/>
    <property type="project" value="UniProtKB-KW"/>
</dbReference>
<name>A0A398BA86_9BACI</name>
<dbReference type="Proteomes" id="UP000265816">
    <property type="component" value="Unassembled WGS sequence"/>
</dbReference>
<dbReference type="AlphaFoldDB" id="A0A398BA86"/>
<evidence type="ECO:0000313" key="2">
    <source>
        <dbReference type="Proteomes" id="UP000265816"/>
    </source>
</evidence>
<protein>
    <submittedName>
        <fullName evidence="1">Hydrolase</fullName>
    </submittedName>
</protein>
<dbReference type="EMBL" id="QWVT01000019">
    <property type="protein sequence ID" value="RID84593.1"/>
    <property type="molecule type" value="Genomic_DNA"/>
</dbReference>
<comment type="caution">
    <text evidence="1">The sequence shown here is derived from an EMBL/GenBank/DDBJ whole genome shotgun (WGS) entry which is preliminary data.</text>
</comment>
<reference evidence="1 2" key="1">
    <citation type="submission" date="2018-08" db="EMBL/GenBank/DDBJ databases">
        <title>Bacillus jemisoniae sp. nov., Bacillus chryseoplanitiae sp. nov., Bacillus resnikiae sp. nov., and Bacillus frankliniae sp. nov., isolated from Viking spacecraft and associated surfaces.</title>
        <authorList>
            <person name="Seuylemezian A."/>
            <person name="Vaishampayan P."/>
        </authorList>
    </citation>
    <scope>NUCLEOTIDE SEQUENCE [LARGE SCALE GENOMIC DNA]</scope>
    <source>
        <strain evidence="1 2">JJ-247</strain>
    </source>
</reference>
<organism evidence="1 2">
    <name type="scientific">Mesobacillus zeae</name>
    <dbReference type="NCBI Taxonomy" id="1917180"/>
    <lineage>
        <taxon>Bacteria</taxon>
        <taxon>Bacillati</taxon>
        <taxon>Bacillota</taxon>
        <taxon>Bacilli</taxon>
        <taxon>Bacillales</taxon>
        <taxon>Bacillaceae</taxon>
        <taxon>Mesobacillus</taxon>
    </lineage>
</organism>
<gene>
    <name evidence="1" type="ORF">D1970_11915</name>
</gene>
<dbReference type="OrthoDB" id="2706506at2"/>
<keyword evidence="2" id="KW-1185">Reference proteome</keyword>
<proteinExistence type="predicted"/>
<accession>A0A398BA86</accession>
<evidence type="ECO:0000313" key="1">
    <source>
        <dbReference type="EMBL" id="RID84593.1"/>
    </source>
</evidence>
<dbReference type="RefSeq" id="WP_119113096.1">
    <property type="nucleotide sequence ID" value="NZ_CBCSEO010000001.1"/>
</dbReference>
<sequence length="111" mass="13060">MEEQKRKYYVNIENGEVLEGPAELNGYFQIYATGEEVKHHREFLNENYKADLETFGRAHVPFKEYHDDKADADYDNTINEVYALIYELGDEEARQHIAGMGILDESRLDRR</sequence>
<keyword evidence="1" id="KW-0378">Hydrolase</keyword>